<feature type="domain" description="Tyrosine specific protein phosphatases" evidence="7">
    <location>
        <begin position="424"/>
        <end position="485"/>
    </location>
</feature>
<evidence type="ECO:0000313" key="11">
    <source>
        <dbReference type="Proteomes" id="UP000658997"/>
    </source>
</evidence>
<evidence type="ECO:0000313" key="10">
    <source>
        <dbReference type="Proteomes" id="UP000179920"/>
    </source>
</evidence>
<feature type="region of interest" description="Disordered" evidence="5">
    <location>
        <begin position="536"/>
        <end position="596"/>
    </location>
</feature>
<dbReference type="GO" id="GO:0043409">
    <property type="term" value="P:negative regulation of MAPK cascade"/>
    <property type="evidence" value="ECO:0007669"/>
    <property type="project" value="TreeGrafter"/>
</dbReference>
<keyword evidence="11" id="KW-1185">Reference proteome</keyword>
<dbReference type="Proteomes" id="UP000658997">
    <property type="component" value="Unassembled WGS sequence"/>
</dbReference>
<keyword evidence="3" id="KW-0378">Hydrolase</keyword>
<dbReference type="Proteomes" id="UP000179920">
    <property type="component" value="Chromosome I"/>
</dbReference>
<feature type="region of interest" description="Disordered" evidence="5">
    <location>
        <begin position="179"/>
        <end position="223"/>
    </location>
</feature>
<dbReference type="PROSITE" id="PS50054">
    <property type="entry name" value="TYR_PHOSPHATASE_DUAL"/>
    <property type="match status" value="1"/>
</dbReference>
<dbReference type="OrthoDB" id="273181at2759"/>
<sequence>MGKSRFSEIVSNVIRVHKAPRLQRRGSCRASTTFTSPYPLQHGVRSDVYTMAASAAVSPVEDPIRSSTPFADPFCDPFWQPDSLSRRNSALVNSALASPAIGQALAQALASPVSDNAHRFTRGEPFLLRSDVDPHSHPTLIPASSTLSHLQVLDSSPEQLAKPSSVVPLRWSAMSPFQSTSASATPASSSQSITASPSRFDGGCDSSSARPTRPDRPTLTRLNISEMLRTQTETALDPGPSQPIIGPSLQPIITTRKSPTGLKLQLDTSVPRRSATLSSYPHPSKSKQKNFLHLPMPMLTPPTPVQGLKPGSHDKAVSEKTASSSTAAVAADSGSRQSDAHLGRSDFNLEEFTFEVSTILPDFLYLGPNVQSEQNVAELQHKRIRRILNVACEIDERGPLNLRDKFDKYLKIPMLDSVEAKGVQDSIQEACSFLDDARLRSEPVYVHCKAGKSRSVTIVIAYLIHALGWSLQRSYSHVFEKRAAICPNIGFVVELMKYEEKELKLTRSSGIYGEAPAGTNLPTSKSSTHLLSAWSDDKADKQARPNESAPALPISTLETQQLRASQDHRASDYSYAFSSSQSQSSPALPSLAFSSK</sequence>
<dbReference type="EMBL" id="ULHB01000138">
    <property type="protein sequence ID" value="SYW83134.1"/>
    <property type="molecule type" value="Genomic_DNA"/>
</dbReference>
<gene>
    <name evidence="9" type="ORF">UBRO2_05056</name>
    <name evidence="8" type="ORF">UBRO_03769</name>
</gene>
<dbReference type="InterPro" id="IPR029021">
    <property type="entry name" value="Prot-tyrosine_phosphatase-like"/>
</dbReference>
<evidence type="ECO:0000256" key="1">
    <source>
        <dbReference type="ARBA" id="ARBA00008601"/>
    </source>
</evidence>
<reference evidence="9" key="3">
    <citation type="submission" date="2018-08" db="EMBL/GenBank/DDBJ databases">
        <authorList>
            <person name="Guldener U."/>
        </authorList>
    </citation>
    <scope>NUCLEOTIDE SEQUENCE</scope>
    <source>
        <strain evidence="9">UB2</strain>
    </source>
</reference>
<dbReference type="SMART" id="SM00195">
    <property type="entry name" value="DSPc"/>
    <property type="match status" value="1"/>
</dbReference>
<reference evidence="8" key="2">
    <citation type="submission" date="2016-04" db="EMBL/GenBank/DDBJ databases">
        <authorList>
            <person name="Evans L.H."/>
            <person name="Alamgir A."/>
            <person name="Owens N."/>
            <person name="Weber N.D."/>
            <person name="Virtaneva K."/>
            <person name="Barbian K."/>
            <person name="Babar A."/>
            <person name="Rosenke K."/>
        </authorList>
    </citation>
    <scope>NUCLEOTIDE SEQUENCE</scope>
    <source>
        <strain evidence="8">UB2112</strain>
    </source>
</reference>
<reference evidence="10" key="1">
    <citation type="submission" date="2016-04" db="EMBL/GenBank/DDBJ databases">
        <authorList>
            <person name="Guldener U."/>
            <person name="Guldener U."/>
        </authorList>
    </citation>
    <scope>NUCLEOTIDE SEQUENCE [LARGE SCALE GENOMIC DNA]</scope>
    <source>
        <strain evidence="10">UB2112</strain>
    </source>
</reference>
<organism evidence="8 10">
    <name type="scientific">Ustilago bromivora</name>
    <dbReference type="NCBI Taxonomy" id="307758"/>
    <lineage>
        <taxon>Eukaryota</taxon>
        <taxon>Fungi</taxon>
        <taxon>Dikarya</taxon>
        <taxon>Basidiomycota</taxon>
        <taxon>Ustilaginomycotina</taxon>
        <taxon>Ustilaginomycetes</taxon>
        <taxon>Ustilaginales</taxon>
        <taxon>Ustilaginaceae</taxon>
        <taxon>Ustilago</taxon>
    </lineage>
</organism>
<dbReference type="AlphaFoldDB" id="A0A1K0H513"/>
<protein>
    <recommendedName>
        <fullName evidence="2">protein-tyrosine-phosphatase</fullName>
        <ecNumber evidence="2">3.1.3.48</ecNumber>
    </recommendedName>
</protein>
<feature type="region of interest" description="Disordered" evidence="5">
    <location>
        <begin position="300"/>
        <end position="340"/>
    </location>
</feature>
<dbReference type="PANTHER" id="PTHR10159">
    <property type="entry name" value="DUAL SPECIFICITY PROTEIN PHOSPHATASE"/>
    <property type="match status" value="1"/>
</dbReference>
<feature type="compositionally biased region" description="Low complexity" evidence="5">
    <location>
        <begin position="179"/>
        <end position="198"/>
    </location>
</feature>
<feature type="compositionally biased region" description="Low complexity" evidence="5">
    <location>
        <begin position="319"/>
        <end position="335"/>
    </location>
</feature>
<proteinExistence type="inferred from homology"/>
<dbReference type="PROSITE" id="PS50056">
    <property type="entry name" value="TYR_PHOSPHATASE_2"/>
    <property type="match status" value="1"/>
</dbReference>
<dbReference type="InterPro" id="IPR000387">
    <property type="entry name" value="Tyr_Pase_dom"/>
</dbReference>
<evidence type="ECO:0000256" key="4">
    <source>
        <dbReference type="ARBA" id="ARBA00022912"/>
    </source>
</evidence>
<evidence type="ECO:0000259" key="7">
    <source>
        <dbReference type="PROSITE" id="PS50056"/>
    </source>
</evidence>
<dbReference type="EC" id="3.1.3.48" evidence="2"/>
<feature type="domain" description="Tyrosine-protein phosphatase" evidence="6">
    <location>
        <begin position="355"/>
        <end position="504"/>
    </location>
</feature>
<dbReference type="CDD" id="cd14498">
    <property type="entry name" value="DSP"/>
    <property type="match status" value="1"/>
</dbReference>
<evidence type="ECO:0000256" key="2">
    <source>
        <dbReference type="ARBA" id="ARBA00013064"/>
    </source>
</evidence>
<keyword evidence="4" id="KW-0904">Protein phosphatase</keyword>
<comment type="similarity">
    <text evidence="1">Belongs to the protein-tyrosine phosphatase family. Non-receptor class dual specificity subfamily.</text>
</comment>
<dbReference type="GO" id="GO:0004725">
    <property type="term" value="F:protein tyrosine phosphatase activity"/>
    <property type="evidence" value="ECO:0007669"/>
    <property type="project" value="UniProtKB-EC"/>
</dbReference>
<dbReference type="Gene3D" id="3.90.190.10">
    <property type="entry name" value="Protein tyrosine phosphatase superfamily"/>
    <property type="match status" value="1"/>
</dbReference>
<dbReference type="PANTHER" id="PTHR10159:SF530">
    <property type="entry name" value="DUAL SPECIFICITY PROTEIN PHOSPHATASE DDB_G0271350-RELATED"/>
    <property type="match status" value="1"/>
</dbReference>
<dbReference type="Pfam" id="PF00782">
    <property type="entry name" value="DSPc"/>
    <property type="match status" value="1"/>
</dbReference>
<dbReference type="FunFam" id="3.90.190.10:FF:000120">
    <property type="entry name" value="MAP kinase phosphatase, putative"/>
    <property type="match status" value="1"/>
</dbReference>
<evidence type="ECO:0000313" key="8">
    <source>
        <dbReference type="EMBL" id="SAM62692.1"/>
    </source>
</evidence>
<evidence type="ECO:0000256" key="3">
    <source>
        <dbReference type="ARBA" id="ARBA00022801"/>
    </source>
</evidence>
<dbReference type="EMBL" id="LT558117">
    <property type="protein sequence ID" value="SAM62692.1"/>
    <property type="molecule type" value="Genomic_DNA"/>
</dbReference>
<name>A0A1K0H513_9BASI</name>
<dbReference type="SUPFAM" id="SSF52799">
    <property type="entry name" value="(Phosphotyrosine protein) phosphatases II"/>
    <property type="match status" value="1"/>
</dbReference>
<dbReference type="InterPro" id="IPR020422">
    <property type="entry name" value="TYR_PHOSPHATASE_DUAL_dom"/>
</dbReference>
<dbReference type="GO" id="GO:0005737">
    <property type="term" value="C:cytoplasm"/>
    <property type="evidence" value="ECO:0007669"/>
    <property type="project" value="TreeGrafter"/>
</dbReference>
<evidence type="ECO:0000259" key="6">
    <source>
        <dbReference type="PROSITE" id="PS50054"/>
    </source>
</evidence>
<accession>A0A1K0H513</accession>
<feature type="compositionally biased region" description="Low complexity" evidence="5">
    <location>
        <begin position="572"/>
        <end position="596"/>
    </location>
</feature>
<evidence type="ECO:0000256" key="5">
    <source>
        <dbReference type="SAM" id="MobiDB-lite"/>
    </source>
</evidence>
<evidence type="ECO:0000313" key="9">
    <source>
        <dbReference type="EMBL" id="SYW83134.1"/>
    </source>
</evidence>
<dbReference type="InterPro" id="IPR000340">
    <property type="entry name" value="Dual-sp_phosphatase_cat-dom"/>
</dbReference>